<dbReference type="CDD" id="cd11535">
    <property type="entry name" value="NTP-PPase_SsMazG"/>
    <property type="match status" value="1"/>
</dbReference>
<evidence type="ECO:0000259" key="1">
    <source>
        <dbReference type="Pfam" id="PF03819"/>
    </source>
</evidence>
<feature type="domain" description="NTP pyrophosphohydrolase MazG-like" evidence="1">
    <location>
        <begin position="26"/>
        <end position="78"/>
    </location>
</feature>
<sequence>MKISCIQKAMERAFGYRDAGRGVYATFTWLVEEVGELGEALLKGDRKQVAEEIADVLAWTLSIAAMMGIDAEKALVEKYGGELQAVGCTSRESGQEQPIQKDG</sequence>
<dbReference type="EMBL" id="AP028907">
    <property type="protein sequence ID" value="BES80736.1"/>
    <property type="molecule type" value="Genomic_DNA"/>
</dbReference>
<dbReference type="Pfam" id="PF03819">
    <property type="entry name" value="MazG"/>
    <property type="match status" value="1"/>
</dbReference>
<reference evidence="2 3" key="1">
    <citation type="submission" date="2023-09" db="EMBL/GenBank/DDBJ databases">
        <title>Pyrofollis japonicus gen. nov. sp. nov., a novel member of the family Pyrodictiaceae isolated from the Iheya North hydrothermal field.</title>
        <authorList>
            <person name="Miyazaki U."/>
            <person name="Sanari M."/>
            <person name="Tame A."/>
            <person name="Kitajima M."/>
            <person name="Okamoto A."/>
            <person name="Sawayama S."/>
            <person name="Miyazaki J."/>
            <person name="Takai K."/>
            <person name="Nakagawa S."/>
        </authorList>
    </citation>
    <scope>NUCLEOTIDE SEQUENCE [LARGE SCALE GENOMIC DNA]</scope>
    <source>
        <strain evidence="2 3">AV2</strain>
    </source>
</reference>
<dbReference type="InterPro" id="IPR004518">
    <property type="entry name" value="MazG-like_dom"/>
</dbReference>
<gene>
    <name evidence="2" type="ORF">PABY_03030</name>
</gene>
<dbReference type="PANTHER" id="PTHR42702:SF1">
    <property type="entry name" value="REGULATORY PROTEIN FOR BETA-LACTAMASE"/>
    <property type="match status" value="1"/>
</dbReference>
<dbReference type="PANTHER" id="PTHR42702">
    <property type="entry name" value="NUCLEOTIDE PYROPHOSPHOHYDROLASE"/>
    <property type="match status" value="1"/>
</dbReference>
<evidence type="ECO:0000313" key="2">
    <source>
        <dbReference type="EMBL" id="BES80736.1"/>
    </source>
</evidence>
<name>A0ABN6ZSA6_9CREN</name>
<organism evidence="2 3">
    <name type="scientific">Pyrodictium abyssi</name>
    <dbReference type="NCBI Taxonomy" id="54256"/>
    <lineage>
        <taxon>Archaea</taxon>
        <taxon>Thermoproteota</taxon>
        <taxon>Thermoprotei</taxon>
        <taxon>Desulfurococcales</taxon>
        <taxon>Pyrodictiaceae</taxon>
        <taxon>Pyrodictium</taxon>
    </lineage>
</organism>
<proteinExistence type="predicted"/>
<dbReference type="SUPFAM" id="SSF101386">
    <property type="entry name" value="all-alpha NTP pyrophosphatases"/>
    <property type="match status" value="1"/>
</dbReference>
<protein>
    <submittedName>
        <fullName evidence="2">MazG nucleotide pyrophosphohydrolase domain-containing protein</fullName>
    </submittedName>
</protein>
<dbReference type="Proteomes" id="UP001341135">
    <property type="component" value="Chromosome"/>
</dbReference>
<dbReference type="Gene3D" id="1.10.287.1080">
    <property type="entry name" value="MazG-like"/>
    <property type="match status" value="1"/>
</dbReference>
<evidence type="ECO:0000313" key="3">
    <source>
        <dbReference type="Proteomes" id="UP001341135"/>
    </source>
</evidence>
<accession>A0ABN6ZSA6</accession>
<keyword evidence="3" id="KW-1185">Reference proteome</keyword>